<feature type="region of interest" description="Disordered" evidence="2">
    <location>
        <begin position="19"/>
        <end position="45"/>
    </location>
</feature>
<reference evidence="3 4" key="1">
    <citation type="submission" date="2018-10" db="EMBL/GenBank/DDBJ databases">
        <title>Genome sequence of Verticillium nonalfalfae VnAa140.</title>
        <authorList>
            <person name="Stajich J.E."/>
            <person name="Kasson M.T."/>
        </authorList>
    </citation>
    <scope>NUCLEOTIDE SEQUENCE [LARGE SCALE GENOMIC DNA]</scope>
    <source>
        <strain evidence="3 4">VnAa140</strain>
    </source>
</reference>
<protein>
    <submittedName>
        <fullName evidence="3">Uncharacterized protein</fullName>
    </submittedName>
</protein>
<gene>
    <name evidence="3" type="ORF">D7B24_007046</name>
</gene>
<dbReference type="EMBL" id="RBVV01000053">
    <property type="protein sequence ID" value="RNJ56682.1"/>
    <property type="molecule type" value="Genomic_DNA"/>
</dbReference>
<keyword evidence="1" id="KW-0175">Coiled coil</keyword>
<evidence type="ECO:0000256" key="1">
    <source>
        <dbReference type="SAM" id="Coils"/>
    </source>
</evidence>
<accession>A0A3M9Y9Q0</accession>
<evidence type="ECO:0000313" key="3">
    <source>
        <dbReference type="EMBL" id="RNJ56682.1"/>
    </source>
</evidence>
<dbReference type="RefSeq" id="XP_028494840.1">
    <property type="nucleotide sequence ID" value="XM_028641163.1"/>
</dbReference>
<dbReference type="GeneID" id="39610735"/>
<feature type="coiled-coil region" evidence="1">
    <location>
        <begin position="210"/>
        <end position="252"/>
    </location>
</feature>
<evidence type="ECO:0000313" key="4">
    <source>
        <dbReference type="Proteomes" id="UP000267145"/>
    </source>
</evidence>
<dbReference type="AlphaFoldDB" id="A0A3M9Y9Q0"/>
<dbReference type="Proteomes" id="UP000267145">
    <property type="component" value="Unassembled WGS sequence"/>
</dbReference>
<sequence>MNHAKCEASPLLQLLLKPQHSGTVYSSRGEKRPTRGNKSGDIVNDIGHNYHKATQPLREAAARPSAVEVPRQPPASNAKSIDELKDRYGELSAALQADVSAAVDDSHAALAERVSVLSAKQGDFLDRYEALTVDFGQPLSESYVYDQEQEGDAPGEKIFVGDVVAELQEHLVETEKRLAEEWERWDECKAAEERAAASLIQDLKARPDLHGRLDCEVKKWEKEMQRLAKRAADKMTQLEKSLERERNDAIRRSAASFELELRQFR</sequence>
<organism evidence="3 4">
    <name type="scientific">Verticillium nonalfalfae</name>
    <dbReference type="NCBI Taxonomy" id="1051616"/>
    <lineage>
        <taxon>Eukaryota</taxon>
        <taxon>Fungi</taxon>
        <taxon>Dikarya</taxon>
        <taxon>Ascomycota</taxon>
        <taxon>Pezizomycotina</taxon>
        <taxon>Sordariomycetes</taxon>
        <taxon>Hypocreomycetidae</taxon>
        <taxon>Glomerellales</taxon>
        <taxon>Plectosphaerellaceae</taxon>
        <taxon>Verticillium</taxon>
    </lineage>
</organism>
<keyword evidence="4" id="KW-1185">Reference proteome</keyword>
<proteinExistence type="predicted"/>
<evidence type="ECO:0000256" key="2">
    <source>
        <dbReference type="SAM" id="MobiDB-lite"/>
    </source>
</evidence>
<name>A0A3M9Y9Q0_9PEZI</name>
<comment type="caution">
    <text evidence="3">The sequence shown here is derived from an EMBL/GenBank/DDBJ whole genome shotgun (WGS) entry which is preliminary data.</text>
</comment>